<dbReference type="Pfam" id="PF09468">
    <property type="entry name" value="RNase_H2-Ydr279"/>
    <property type="match status" value="1"/>
</dbReference>
<keyword evidence="3" id="KW-0539">Nucleus</keyword>
<keyword evidence="10" id="KW-1185">Reference proteome</keyword>
<dbReference type="Pfam" id="PF17745">
    <property type="entry name" value="Ydr279_N"/>
    <property type="match status" value="1"/>
</dbReference>
<dbReference type="GO" id="GO:0005654">
    <property type="term" value="C:nucleoplasm"/>
    <property type="evidence" value="ECO:0007669"/>
    <property type="project" value="TreeGrafter"/>
</dbReference>
<dbReference type="OrthoDB" id="29098at2759"/>
<dbReference type="Gene3D" id="1.10.20.120">
    <property type="match status" value="1"/>
</dbReference>
<comment type="caution">
    <text evidence="9">The sequence shown here is derived from an EMBL/GenBank/DDBJ whole genome shotgun (WGS) entry which is preliminary data.</text>
</comment>
<dbReference type="FunCoup" id="A0A286UG14">
    <property type="interactions" value="54"/>
</dbReference>
<feature type="region of interest" description="Disordered" evidence="6">
    <location>
        <begin position="268"/>
        <end position="303"/>
    </location>
</feature>
<evidence type="ECO:0000256" key="6">
    <source>
        <dbReference type="SAM" id="MobiDB-lite"/>
    </source>
</evidence>
<evidence type="ECO:0000313" key="9">
    <source>
        <dbReference type="EMBL" id="PAV18546.1"/>
    </source>
</evidence>
<comment type="function">
    <text evidence="4">Non catalytic subunit of RNase H2, an endonuclease that specifically degrades the RNA of RNA:DNA hybrids. Participates in DNA replication, possibly by mediating the removal of lagging-strand Okazaki fragment RNA primers during DNA replication. Mediates the excision of single ribonucleotides from DNA:RNA duplexes.</text>
</comment>
<comment type="subcellular location">
    <subcellularLocation>
        <location evidence="1">Nucleus</location>
    </subcellularLocation>
</comment>
<accession>A0A286UG14</accession>
<dbReference type="InterPro" id="IPR040456">
    <property type="entry name" value="RNase_H2_suB"/>
</dbReference>
<protein>
    <recommendedName>
        <fullName evidence="2">Ribonuclease H2 subunit B</fullName>
    </recommendedName>
    <alternativeName>
        <fullName evidence="5">Ribonuclease HI subunit B</fullName>
    </alternativeName>
</protein>
<dbReference type="Gene3D" id="2.20.25.530">
    <property type="match status" value="1"/>
</dbReference>
<evidence type="ECO:0000256" key="3">
    <source>
        <dbReference type="ARBA" id="ARBA00023242"/>
    </source>
</evidence>
<dbReference type="GO" id="GO:0032299">
    <property type="term" value="C:ribonuclease H2 complex"/>
    <property type="evidence" value="ECO:0007669"/>
    <property type="project" value="InterPro"/>
</dbReference>
<dbReference type="InterPro" id="IPR019024">
    <property type="entry name" value="RNase_H2_suB_wHTH"/>
</dbReference>
<evidence type="ECO:0000259" key="8">
    <source>
        <dbReference type="Pfam" id="PF17745"/>
    </source>
</evidence>
<proteinExistence type="predicted"/>
<dbReference type="Proteomes" id="UP000217199">
    <property type="component" value="Unassembled WGS sequence"/>
</dbReference>
<sequence length="323" mass="35597">MSTLITVLPNGYEELLSQEVNGSQLQDLQFIRLPHPRTNVNSLFLPATLTDGTSDILEVQKIAPAASRSWFLEGEVISDGSMVLLTPIDPAFLLVPLLKATCAQDGSLGNFRTLDDILEEAASVLSRNREGITDQTDNISSNDIIGLSSLTCVIAAARRICDFKDVTEDLVVFRYSHSKTMEYLIKKANRLVQGAIIDKSRTLERELIRDGLMGDGKESLLQSGRLKLAVDLISQYISQEDLDELLTKFNFSELNNHVAALEAAQIVQEPSTGKKKPQKPTAQEDSNGKKRKATNQVSKGVEKLKKANVKGMSKISSFFQKKS</sequence>
<dbReference type="STRING" id="2282107.A0A286UG14"/>
<organism evidence="9 10">
    <name type="scientific">Pyrrhoderma noxium</name>
    <dbReference type="NCBI Taxonomy" id="2282107"/>
    <lineage>
        <taxon>Eukaryota</taxon>
        <taxon>Fungi</taxon>
        <taxon>Dikarya</taxon>
        <taxon>Basidiomycota</taxon>
        <taxon>Agaricomycotina</taxon>
        <taxon>Agaricomycetes</taxon>
        <taxon>Hymenochaetales</taxon>
        <taxon>Hymenochaetaceae</taxon>
        <taxon>Pyrrhoderma</taxon>
    </lineage>
</organism>
<dbReference type="EMBL" id="NBII01000005">
    <property type="protein sequence ID" value="PAV18546.1"/>
    <property type="molecule type" value="Genomic_DNA"/>
</dbReference>
<reference evidence="9 10" key="1">
    <citation type="journal article" date="2017" name="Mol. Ecol.">
        <title>Comparative and population genomic landscape of Phellinus noxius: A hypervariable fungus causing root rot in trees.</title>
        <authorList>
            <person name="Chung C.L."/>
            <person name="Lee T.J."/>
            <person name="Akiba M."/>
            <person name="Lee H.H."/>
            <person name="Kuo T.H."/>
            <person name="Liu D."/>
            <person name="Ke H.M."/>
            <person name="Yokoi T."/>
            <person name="Roa M.B."/>
            <person name="Lu M.J."/>
            <person name="Chang Y.Y."/>
            <person name="Ann P.J."/>
            <person name="Tsai J.N."/>
            <person name="Chen C.Y."/>
            <person name="Tzean S.S."/>
            <person name="Ota Y."/>
            <person name="Hattori T."/>
            <person name="Sahashi N."/>
            <person name="Liou R.F."/>
            <person name="Kikuchi T."/>
            <person name="Tsai I.J."/>
        </authorList>
    </citation>
    <scope>NUCLEOTIDE SEQUENCE [LARGE SCALE GENOMIC DNA]</scope>
    <source>
        <strain evidence="9 10">FFPRI411160</strain>
    </source>
</reference>
<dbReference type="CDD" id="cd09270">
    <property type="entry name" value="RNase_H2-B"/>
    <property type="match status" value="1"/>
</dbReference>
<evidence type="ECO:0000256" key="5">
    <source>
        <dbReference type="ARBA" id="ARBA00033464"/>
    </source>
</evidence>
<feature type="domain" description="Rnh202 triple barrel" evidence="8">
    <location>
        <begin position="23"/>
        <end position="89"/>
    </location>
</feature>
<dbReference type="PANTHER" id="PTHR13383">
    <property type="entry name" value="RIBONUCLEASE H2 SUBUNIT B"/>
    <property type="match status" value="1"/>
</dbReference>
<evidence type="ECO:0000256" key="2">
    <source>
        <dbReference type="ARBA" id="ARBA00019062"/>
    </source>
</evidence>
<evidence type="ECO:0000259" key="7">
    <source>
        <dbReference type="Pfam" id="PF09468"/>
    </source>
</evidence>
<evidence type="ECO:0000256" key="4">
    <source>
        <dbReference type="ARBA" id="ARBA00024778"/>
    </source>
</evidence>
<gene>
    <name evidence="9" type="ORF">PNOK_0538800</name>
</gene>
<evidence type="ECO:0000313" key="10">
    <source>
        <dbReference type="Proteomes" id="UP000217199"/>
    </source>
</evidence>
<dbReference type="InParanoid" id="A0A286UG14"/>
<dbReference type="AlphaFoldDB" id="A0A286UG14"/>
<name>A0A286UG14_9AGAM</name>
<dbReference type="GO" id="GO:0006401">
    <property type="term" value="P:RNA catabolic process"/>
    <property type="evidence" value="ECO:0007669"/>
    <property type="project" value="TreeGrafter"/>
</dbReference>
<dbReference type="PANTHER" id="PTHR13383:SF11">
    <property type="entry name" value="RIBONUCLEASE H2 SUBUNIT B"/>
    <property type="match status" value="1"/>
</dbReference>
<dbReference type="InterPro" id="IPR041195">
    <property type="entry name" value="Rnh202_N"/>
</dbReference>
<evidence type="ECO:0000256" key="1">
    <source>
        <dbReference type="ARBA" id="ARBA00004123"/>
    </source>
</evidence>
<feature type="domain" description="Ribonuclease H2 subunit B wHTH" evidence="7">
    <location>
        <begin position="92"/>
        <end position="240"/>
    </location>
</feature>